<dbReference type="AlphaFoldDB" id="A0A194AMM1"/>
<keyword evidence="4" id="KW-1003">Cell membrane</keyword>
<evidence type="ECO:0000256" key="4">
    <source>
        <dbReference type="ARBA" id="ARBA00022475"/>
    </source>
</evidence>
<keyword evidence="2" id="KW-0813">Transport</keyword>
<dbReference type="GO" id="GO:0005886">
    <property type="term" value="C:plasma membrane"/>
    <property type="evidence" value="ECO:0007669"/>
    <property type="project" value="UniProtKB-SubCell"/>
</dbReference>
<evidence type="ECO:0000256" key="7">
    <source>
        <dbReference type="ARBA" id="ARBA00023136"/>
    </source>
</evidence>
<feature type="transmembrane region" description="Helical" evidence="9">
    <location>
        <begin position="41"/>
        <end position="60"/>
    </location>
</feature>
<feature type="transmembrane region" description="Helical" evidence="9">
    <location>
        <begin position="421"/>
        <end position="441"/>
    </location>
</feature>
<protein>
    <submittedName>
        <fullName evidence="11">Sodium:proton antiporter</fullName>
    </submittedName>
</protein>
<evidence type="ECO:0000256" key="3">
    <source>
        <dbReference type="ARBA" id="ARBA00022449"/>
    </source>
</evidence>
<keyword evidence="5 9" id="KW-0812">Transmembrane</keyword>
<evidence type="ECO:0000313" key="12">
    <source>
        <dbReference type="Proteomes" id="UP000095200"/>
    </source>
</evidence>
<dbReference type="EMBL" id="BDFE01000020">
    <property type="protein sequence ID" value="GAU09874.1"/>
    <property type="molecule type" value="Genomic_DNA"/>
</dbReference>
<evidence type="ECO:0000256" key="8">
    <source>
        <dbReference type="ARBA" id="ARBA00038435"/>
    </source>
</evidence>
<proteinExistence type="inferred from homology"/>
<keyword evidence="3" id="KW-0050">Antiport</keyword>
<dbReference type="Pfam" id="PF03553">
    <property type="entry name" value="Na_H_antiporter"/>
    <property type="match status" value="1"/>
</dbReference>
<feature type="transmembrane region" description="Helical" evidence="9">
    <location>
        <begin position="12"/>
        <end position="35"/>
    </location>
</feature>
<feature type="transmembrane region" description="Helical" evidence="9">
    <location>
        <begin position="285"/>
        <end position="305"/>
    </location>
</feature>
<dbReference type="PANTHER" id="PTHR33451">
    <property type="entry name" value="MALATE-2H(+)/NA(+)-LACTATE ANTIPORTER"/>
    <property type="match status" value="1"/>
</dbReference>
<evidence type="ECO:0000313" key="11">
    <source>
        <dbReference type="EMBL" id="GAU09874.1"/>
    </source>
</evidence>
<evidence type="ECO:0000256" key="2">
    <source>
        <dbReference type="ARBA" id="ARBA00022448"/>
    </source>
</evidence>
<keyword evidence="7 9" id="KW-0472">Membrane</keyword>
<feature type="domain" description="Na+/H+ antiporter NhaC-like C-terminal" evidence="10">
    <location>
        <begin position="82"/>
        <end position="222"/>
    </location>
</feature>
<dbReference type="Proteomes" id="UP000095200">
    <property type="component" value="Unassembled WGS sequence"/>
</dbReference>
<comment type="caution">
    <text evidence="11">The sequence shown here is derived from an EMBL/GenBank/DDBJ whole genome shotgun (WGS) entry which is preliminary data.</text>
</comment>
<name>A0A194AMM1_9BACT</name>
<feature type="transmembrane region" description="Helical" evidence="9">
    <location>
        <begin position="384"/>
        <end position="409"/>
    </location>
</feature>
<comment type="subcellular location">
    <subcellularLocation>
        <location evidence="1">Cell membrane</location>
        <topology evidence="1">Multi-pass membrane protein</topology>
    </subcellularLocation>
</comment>
<accession>A0A194AMM1</accession>
<dbReference type="RefSeq" id="WP_069860178.1">
    <property type="nucleotide sequence ID" value="NZ_BDFE01000020.1"/>
</dbReference>
<dbReference type="PANTHER" id="PTHR33451:SF5">
    <property type="entry name" value="NA+_H+ ANTIPORTER"/>
    <property type="match status" value="1"/>
</dbReference>
<feature type="transmembrane region" description="Helical" evidence="9">
    <location>
        <begin position="206"/>
        <end position="224"/>
    </location>
</feature>
<organism evidence="11 12">
    <name type="scientific">Desulfoplanes formicivorans</name>
    <dbReference type="NCBI Taxonomy" id="1592317"/>
    <lineage>
        <taxon>Bacteria</taxon>
        <taxon>Pseudomonadati</taxon>
        <taxon>Thermodesulfobacteriota</taxon>
        <taxon>Desulfovibrionia</taxon>
        <taxon>Desulfovibrionales</taxon>
        <taxon>Desulfoplanaceae</taxon>
        <taxon>Desulfoplanes</taxon>
    </lineage>
</organism>
<evidence type="ECO:0000256" key="5">
    <source>
        <dbReference type="ARBA" id="ARBA00022692"/>
    </source>
</evidence>
<dbReference type="InterPro" id="IPR018461">
    <property type="entry name" value="Na/H_Antiport_NhaC-like_C"/>
</dbReference>
<evidence type="ECO:0000259" key="10">
    <source>
        <dbReference type="Pfam" id="PF03553"/>
    </source>
</evidence>
<dbReference type="STRING" id="1592317.DPF_2610"/>
<dbReference type="InterPro" id="IPR052180">
    <property type="entry name" value="NhaC_Na-H+_Antiporter"/>
</dbReference>
<sequence>MHQHADNQPQARAGALLPLLLFLVLFIGTGIFQTLQGVSMGFYQLSAAVAILPAIALAIGMGQGRMGQKINIFLTGVGEINIITMCMIYLLAGGFAAVAKSIGGVEATVNLGLAFIPTQLVLPGLFIIAAFVATAMGTSMGTIAAIAPIAAQVGQQTDISMALLMGTILGGAMFGDNLSMISDTTIAATKTQNCAMSDKFKMNVRIVMPVALLTILLLVFMGTTGPSATTGDWQLFKILPYLTILGLAVAGVNVFVVLALGIILAGGTGLVCIPDYSLLTLSKDIYSGFLSMHEILVLSMFVGGLGELIRYNGGLQWLLERVKAFACKTGHASSRASGEAGIAALVSLANICIANNTVAIILTGKLAKDIATETDVDPRRSASLLDIFSCVVQGLIPYGAQVLLVGSIAGISPLSVISGNWYCMLLAGMSCLSIMTGWPALTRHRSPSAS</sequence>
<feature type="transmembrane region" description="Helical" evidence="9">
    <location>
        <begin position="244"/>
        <end position="273"/>
    </location>
</feature>
<evidence type="ECO:0000256" key="1">
    <source>
        <dbReference type="ARBA" id="ARBA00004651"/>
    </source>
</evidence>
<comment type="similarity">
    <text evidence="8">Belongs to the NhaC Na(+)/H(+) (TC 2.A.35) antiporter family.</text>
</comment>
<dbReference type="OrthoDB" id="9762978at2"/>
<feature type="transmembrane region" description="Helical" evidence="9">
    <location>
        <begin position="342"/>
        <end position="363"/>
    </location>
</feature>
<keyword evidence="12" id="KW-1185">Reference proteome</keyword>
<evidence type="ECO:0000256" key="9">
    <source>
        <dbReference type="SAM" id="Phobius"/>
    </source>
</evidence>
<feature type="transmembrane region" description="Helical" evidence="9">
    <location>
        <begin position="72"/>
        <end position="99"/>
    </location>
</feature>
<dbReference type="GO" id="GO:0015297">
    <property type="term" value="F:antiporter activity"/>
    <property type="evidence" value="ECO:0007669"/>
    <property type="project" value="UniProtKB-KW"/>
</dbReference>
<gene>
    <name evidence="11" type="ORF">DPF_2610</name>
</gene>
<reference evidence="12" key="1">
    <citation type="submission" date="2016-06" db="EMBL/GenBank/DDBJ databases">
        <title>Draft genome sequence of Desulfoplanes formicivorans strain Pf12B.</title>
        <authorList>
            <person name="Watanabe M."/>
            <person name="Kojima H."/>
            <person name="Fukui M."/>
        </authorList>
    </citation>
    <scope>NUCLEOTIDE SEQUENCE [LARGE SCALE GENOMIC DNA]</scope>
    <source>
        <strain evidence="12">Pf12B</strain>
    </source>
</reference>
<keyword evidence="6 9" id="KW-1133">Transmembrane helix</keyword>
<evidence type="ECO:0000256" key="6">
    <source>
        <dbReference type="ARBA" id="ARBA00022989"/>
    </source>
</evidence>